<proteinExistence type="inferred from homology"/>
<dbReference type="SUPFAM" id="SSF55194">
    <property type="entry name" value="Ribosome recycling factor, RRF"/>
    <property type="match status" value="1"/>
</dbReference>
<evidence type="ECO:0000256" key="4">
    <source>
        <dbReference type="ARBA" id="ARBA00022917"/>
    </source>
</evidence>
<keyword evidence="4 6" id="KW-0648">Protein biosynthesis</keyword>
<dbReference type="CDD" id="cd00520">
    <property type="entry name" value="RRF"/>
    <property type="match status" value="1"/>
</dbReference>
<protein>
    <recommendedName>
        <fullName evidence="6">Ribosome-recycling factor</fullName>
        <shortName evidence="6">RRF</shortName>
    </recommendedName>
    <alternativeName>
        <fullName evidence="6">Ribosome-releasing factor</fullName>
    </alternativeName>
</protein>
<dbReference type="OrthoDB" id="9804006at2"/>
<gene>
    <name evidence="6" type="primary">frr</name>
    <name evidence="8" type="ORF">CRV12_02180</name>
</gene>
<dbReference type="FunFam" id="1.10.132.20:FF:000001">
    <property type="entry name" value="Ribosome-recycling factor"/>
    <property type="match status" value="1"/>
</dbReference>
<evidence type="ECO:0000256" key="3">
    <source>
        <dbReference type="ARBA" id="ARBA00022490"/>
    </source>
</evidence>
<dbReference type="InterPro" id="IPR002661">
    <property type="entry name" value="Ribosome_recyc_fac"/>
</dbReference>
<dbReference type="HAMAP" id="MF_00040">
    <property type="entry name" value="RRF"/>
    <property type="match status" value="1"/>
</dbReference>
<dbReference type="PANTHER" id="PTHR20982:SF3">
    <property type="entry name" value="MITOCHONDRIAL RIBOSOME RECYCLING FACTOR PSEUDO 1"/>
    <property type="match status" value="1"/>
</dbReference>
<dbReference type="FunFam" id="3.30.1360.40:FF:000001">
    <property type="entry name" value="Ribosome-recycling factor"/>
    <property type="match status" value="1"/>
</dbReference>
<dbReference type="Gene3D" id="3.30.1360.40">
    <property type="match status" value="1"/>
</dbReference>
<dbReference type="EMBL" id="PDKT01000002">
    <property type="protein sequence ID" value="PPI88000.1"/>
    <property type="molecule type" value="Genomic_DNA"/>
</dbReference>
<comment type="similarity">
    <text evidence="2 6">Belongs to the RRF family.</text>
</comment>
<sequence length="185" mass="21644">MNNDIKKNIEIRMDKCIELLKNTMSKVRTGRASTTILDSIKVKYYDNLVPLCQLASITVENTRMLKINLFDISMISLIENTIKKSDLGINPRIEGNNIYIPIPSLTEERRKEIIKLVKNTAEQSRISIRNIRRDSNDKIKLMLKEKKISEDEEHNIQTKIQKITQKYISKIDTFLSEKENELMKF</sequence>
<dbReference type="PANTHER" id="PTHR20982">
    <property type="entry name" value="RIBOSOME RECYCLING FACTOR"/>
    <property type="match status" value="1"/>
</dbReference>
<dbReference type="NCBIfam" id="TIGR00496">
    <property type="entry name" value="frr"/>
    <property type="match status" value="1"/>
</dbReference>
<dbReference type="InterPro" id="IPR023584">
    <property type="entry name" value="Ribosome_recyc_fac_dom"/>
</dbReference>
<evidence type="ECO:0000259" key="7">
    <source>
        <dbReference type="Pfam" id="PF01765"/>
    </source>
</evidence>
<comment type="function">
    <text evidence="5 6">Responsible for the release of ribosomes from messenger RNA at the termination of protein biosynthesis. May increase the efficiency of translation by recycling ribosomes from one round of translation to another.</text>
</comment>
<evidence type="ECO:0000256" key="6">
    <source>
        <dbReference type="HAMAP-Rule" id="MF_00040"/>
    </source>
</evidence>
<reference evidence="8 9" key="1">
    <citation type="journal article" date="2018" name="Genome Biol. Evol.">
        <title>Cladogenesis and Genomic Streamlining in Extracellular Endosymbionts of Tropical Stink Bugs.</title>
        <authorList>
            <person name="Otero-Bravo A."/>
            <person name="Goffredi S."/>
            <person name="Sabree Z.L."/>
        </authorList>
    </citation>
    <scope>NUCLEOTIDE SEQUENCE [LARGE SCALE GENOMIC DNA]</scope>
    <source>
        <strain evidence="8 9">SoEE</strain>
    </source>
</reference>
<dbReference type="GO" id="GO:0043023">
    <property type="term" value="F:ribosomal large subunit binding"/>
    <property type="evidence" value="ECO:0007669"/>
    <property type="project" value="TreeGrafter"/>
</dbReference>
<accession>A0A2P5T0C0</accession>
<dbReference type="InterPro" id="IPR036191">
    <property type="entry name" value="RRF_sf"/>
</dbReference>
<comment type="subcellular location">
    <subcellularLocation>
        <location evidence="1 6">Cytoplasm</location>
    </subcellularLocation>
</comment>
<dbReference type="AlphaFoldDB" id="A0A2P5T0C0"/>
<evidence type="ECO:0000256" key="2">
    <source>
        <dbReference type="ARBA" id="ARBA00005912"/>
    </source>
</evidence>
<evidence type="ECO:0000256" key="1">
    <source>
        <dbReference type="ARBA" id="ARBA00004496"/>
    </source>
</evidence>
<organism evidence="8 9">
    <name type="scientific">Candidatus Pantoea edessiphila</name>
    <dbReference type="NCBI Taxonomy" id="2044610"/>
    <lineage>
        <taxon>Bacteria</taxon>
        <taxon>Pseudomonadati</taxon>
        <taxon>Pseudomonadota</taxon>
        <taxon>Gammaproteobacteria</taxon>
        <taxon>Enterobacterales</taxon>
        <taxon>Erwiniaceae</taxon>
        <taxon>Pantoea</taxon>
    </lineage>
</organism>
<dbReference type="GO" id="GO:0002184">
    <property type="term" value="P:cytoplasmic translational termination"/>
    <property type="evidence" value="ECO:0007669"/>
    <property type="project" value="TreeGrafter"/>
</dbReference>
<dbReference type="GO" id="GO:0005829">
    <property type="term" value="C:cytosol"/>
    <property type="evidence" value="ECO:0007669"/>
    <property type="project" value="GOC"/>
</dbReference>
<evidence type="ECO:0000256" key="5">
    <source>
        <dbReference type="ARBA" id="ARBA00025050"/>
    </source>
</evidence>
<comment type="caution">
    <text evidence="8">The sequence shown here is derived from an EMBL/GenBank/DDBJ whole genome shotgun (WGS) entry which is preliminary data.</text>
</comment>
<dbReference type="Gene3D" id="1.10.132.20">
    <property type="entry name" value="Ribosome-recycling factor"/>
    <property type="match status" value="1"/>
</dbReference>
<evidence type="ECO:0000313" key="9">
    <source>
        <dbReference type="Proteomes" id="UP000296153"/>
    </source>
</evidence>
<evidence type="ECO:0000313" key="8">
    <source>
        <dbReference type="EMBL" id="PPI88000.1"/>
    </source>
</evidence>
<dbReference type="RefSeq" id="WP_136131028.1">
    <property type="nucleotide sequence ID" value="NZ_PDKT01000002.1"/>
</dbReference>
<dbReference type="Pfam" id="PF01765">
    <property type="entry name" value="RRF"/>
    <property type="match status" value="1"/>
</dbReference>
<name>A0A2P5T0C0_9GAMM</name>
<keyword evidence="3 6" id="KW-0963">Cytoplasm</keyword>
<dbReference type="Proteomes" id="UP000296153">
    <property type="component" value="Unassembled WGS sequence"/>
</dbReference>
<feature type="domain" description="Ribosome recycling factor" evidence="7">
    <location>
        <begin position="20"/>
        <end position="183"/>
    </location>
</feature>